<name>A0A8S1RSU1_9CILI</name>
<evidence type="ECO:0000313" key="2">
    <source>
        <dbReference type="Proteomes" id="UP000692954"/>
    </source>
</evidence>
<dbReference type="OrthoDB" id="317388at2759"/>
<accession>A0A8S1RSU1</accession>
<gene>
    <name evidence="1" type="ORF">PSON_ATCC_30995.1.T2840001</name>
</gene>
<keyword evidence="2" id="KW-1185">Reference proteome</keyword>
<dbReference type="AlphaFoldDB" id="A0A8S1RSU1"/>
<protein>
    <submittedName>
        <fullName evidence="1">Uncharacterized protein</fullName>
    </submittedName>
</protein>
<reference evidence="1" key="1">
    <citation type="submission" date="2021-01" db="EMBL/GenBank/DDBJ databases">
        <authorList>
            <consortium name="Genoscope - CEA"/>
            <person name="William W."/>
        </authorList>
    </citation>
    <scope>NUCLEOTIDE SEQUENCE</scope>
</reference>
<organism evidence="1 2">
    <name type="scientific">Paramecium sonneborni</name>
    <dbReference type="NCBI Taxonomy" id="65129"/>
    <lineage>
        <taxon>Eukaryota</taxon>
        <taxon>Sar</taxon>
        <taxon>Alveolata</taxon>
        <taxon>Ciliophora</taxon>
        <taxon>Intramacronucleata</taxon>
        <taxon>Oligohymenophorea</taxon>
        <taxon>Peniculida</taxon>
        <taxon>Parameciidae</taxon>
        <taxon>Paramecium</taxon>
    </lineage>
</organism>
<dbReference type="PANTHER" id="PTHR33706">
    <property type="entry name" value="MORN VARIANT REPEAT PROTEIN"/>
    <property type="match status" value="1"/>
</dbReference>
<comment type="caution">
    <text evidence="1">The sequence shown here is derived from an EMBL/GenBank/DDBJ whole genome shotgun (WGS) entry which is preliminary data.</text>
</comment>
<dbReference type="PANTHER" id="PTHR33706:SF1">
    <property type="entry name" value="TPR REPEAT PROTEIN"/>
    <property type="match status" value="1"/>
</dbReference>
<evidence type="ECO:0000313" key="1">
    <source>
        <dbReference type="EMBL" id="CAD8130383.1"/>
    </source>
</evidence>
<proteinExistence type="predicted"/>
<dbReference type="EMBL" id="CAJJDN010000284">
    <property type="protein sequence ID" value="CAD8130383.1"/>
    <property type="molecule type" value="Genomic_DNA"/>
</dbReference>
<sequence length="656" mass="76312">MEKVIKEQENGMRFGKEKNQLQEDVMMNKNKKRQEYGLSQMKIIALFAKFFILEIIKMEKSRVPGKLCILGKQLVEDFIISKNKNMENGLIYIQISISFILSNIQSWNQISFQGDYKNNIKQGQWNTIFKGEIIGGGYYDQNGLQNGEWIDINEFFCDNYNNITYVGVYENGVKKGKWHTIQNGKIIGGGNFDDYGMKNGKWIEVNKNYNKGNLMIEVGTYINGIRLYQWNYVYQGIEIGGGCYNEEGLKNGEWIVLHNNFNQLNLLILLDKLIFNKKVFIAKEKNKDYGLLHTKERKLEKVNIMKMVQRQENGLSQMNNLELINKLFIQENIKMEKNMDNGIHQDLEIQCGGQYDEKGLKIGKWEDLDDNFCNIKQVTYVGEYKEGMKYGKWEAIRFKAIMQEIRFTNSGYGEYNLFGQKCGKWLDLDDNYYNSNQMTRTGFYQNGLKQGKWEVFNKGLFIGRGNYDESHSKEGKWIEPINNFSNLKEIIYEGSYLKGQKIGNWKGFQSNKAVGGGSYNEMGFKHGNWTDLDDNYQIFSQITYSGNYMNGRKIDNWYILYKGHVIGGGSQNELGLKNGKTIEIQDNFQKYCQLTYAGEFQNGKKQGRWFILYQGHVLGGGNYNEKGLKNGDWIEPDDNFLEYSFFLFQAGTQKFT</sequence>
<dbReference type="Proteomes" id="UP000692954">
    <property type="component" value="Unassembled WGS sequence"/>
</dbReference>